<evidence type="ECO:0000259" key="1">
    <source>
        <dbReference type="Pfam" id="PF07714"/>
    </source>
</evidence>
<keyword evidence="3" id="KW-1185">Reference proteome</keyword>
<sequence length="150" mass="17533">MMMWEFTSGIPPFNNKAHDVELILSICEGDRPGIIKNTPKCYIDLMKKCWDSDPSKRPNIVIIENTISEWLRCINEYYKLNGEDEPRYEVPNIDSQLKNDMHEFIKANRVLTQEQANISVSQTHPQAYYTSRLLTEILYQNNSECLDCII</sequence>
<comment type="caution">
    <text evidence="2">The sequence shown here is derived from an EMBL/GenBank/DDBJ whole genome shotgun (WGS) entry which is preliminary data.</text>
</comment>
<dbReference type="Proteomes" id="UP000022910">
    <property type="component" value="Unassembled WGS sequence"/>
</dbReference>
<dbReference type="InterPro" id="IPR011009">
    <property type="entry name" value="Kinase-like_dom_sf"/>
</dbReference>
<dbReference type="InterPro" id="IPR001245">
    <property type="entry name" value="Ser-Thr/Tyr_kinase_cat_dom"/>
</dbReference>
<dbReference type="AlphaFoldDB" id="A0A015L5D4"/>
<dbReference type="SUPFAM" id="SSF56112">
    <property type="entry name" value="Protein kinase-like (PK-like)"/>
    <property type="match status" value="1"/>
</dbReference>
<dbReference type="OrthoDB" id="2371655at2759"/>
<dbReference type="EMBL" id="JEMT01017613">
    <property type="protein sequence ID" value="EXX67701.1"/>
    <property type="molecule type" value="Genomic_DNA"/>
</dbReference>
<evidence type="ECO:0000313" key="2">
    <source>
        <dbReference type="EMBL" id="EXX67701.1"/>
    </source>
</evidence>
<dbReference type="Pfam" id="PF07714">
    <property type="entry name" value="PK_Tyr_Ser-Thr"/>
    <property type="match status" value="1"/>
</dbReference>
<dbReference type="Gene3D" id="1.10.510.10">
    <property type="entry name" value="Transferase(Phosphotransferase) domain 1"/>
    <property type="match status" value="1"/>
</dbReference>
<dbReference type="HOGENOM" id="CLU_000288_7_16_1"/>
<dbReference type="GO" id="GO:0004672">
    <property type="term" value="F:protein kinase activity"/>
    <property type="evidence" value="ECO:0007669"/>
    <property type="project" value="InterPro"/>
</dbReference>
<feature type="domain" description="Serine-threonine/tyrosine-protein kinase catalytic" evidence="1">
    <location>
        <begin position="2"/>
        <end position="65"/>
    </location>
</feature>
<evidence type="ECO:0000313" key="3">
    <source>
        <dbReference type="Proteomes" id="UP000022910"/>
    </source>
</evidence>
<proteinExistence type="predicted"/>
<accession>A0A015L5D4</accession>
<name>A0A015L5D4_RHIIW</name>
<reference evidence="2 3" key="1">
    <citation type="submission" date="2014-02" db="EMBL/GenBank/DDBJ databases">
        <title>Single nucleus genome sequencing reveals high similarity among nuclei of an endomycorrhizal fungus.</title>
        <authorList>
            <person name="Lin K."/>
            <person name="Geurts R."/>
            <person name="Zhang Z."/>
            <person name="Limpens E."/>
            <person name="Saunders D.G."/>
            <person name="Mu D."/>
            <person name="Pang E."/>
            <person name="Cao H."/>
            <person name="Cha H."/>
            <person name="Lin T."/>
            <person name="Zhou Q."/>
            <person name="Shang Y."/>
            <person name="Li Y."/>
            <person name="Ivanov S."/>
            <person name="Sharma T."/>
            <person name="Velzen R.V."/>
            <person name="Ruijter N.D."/>
            <person name="Aanen D.K."/>
            <person name="Win J."/>
            <person name="Kamoun S."/>
            <person name="Bisseling T."/>
            <person name="Huang S."/>
        </authorList>
    </citation>
    <scope>NUCLEOTIDE SEQUENCE [LARGE SCALE GENOMIC DNA]</scope>
    <source>
        <strain evidence="3">DAOM197198w</strain>
    </source>
</reference>
<organism evidence="2 3">
    <name type="scientific">Rhizophagus irregularis (strain DAOM 197198w)</name>
    <name type="common">Glomus intraradices</name>
    <dbReference type="NCBI Taxonomy" id="1432141"/>
    <lineage>
        <taxon>Eukaryota</taxon>
        <taxon>Fungi</taxon>
        <taxon>Fungi incertae sedis</taxon>
        <taxon>Mucoromycota</taxon>
        <taxon>Glomeromycotina</taxon>
        <taxon>Glomeromycetes</taxon>
        <taxon>Glomerales</taxon>
        <taxon>Glomeraceae</taxon>
        <taxon>Rhizophagus</taxon>
    </lineage>
</organism>
<protein>
    <recommendedName>
        <fullName evidence="1">Serine-threonine/tyrosine-protein kinase catalytic domain-containing protein</fullName>
    </recommendedName>
</protein>
<gene>
    <name evidence="2" type="ORF">RirG_111990</name>
</gene>